<dbReference type="InterPro" id="IPR032466">
    <property type="entry name" value="Metal_Hydrolase"/>
</dbReference>
<dbReference type="Proteomes" id="UP000092971">
    <property type="component" value="Chromosome"/>
</dbReference>
<sequence>MGSFINDNFMLQNQVARTLYHDYVEHLPIIDYHCHLNPREIAENKKYENITEVWLGGDHYKWRAIRANGIDEKYITGNADPKEKFMKWAETVPYLLGNPLYHWTHLELKRYFGIDDLLSPETAEKIWNRCNELLASDEFSVRGLIKKSNVELICTTDDPIDTLEYHKAIREDKSFSVKVLPAFRPDKALNINNQGFAEYIAALEKAANMKISSVTDLKKALENRISYFHENGCRVSDHALEYAVYEEVDEETVDKILTRALNGEKVSRQEADQYRSHMLVFLGREYAKRGWAMQLHLNSIRNLNTRMFAVLGPDTGYDAIGDAQQAKGLAALLNALEKTGELPKTILYSLNPYDNEVLLTVMGCFQGSEVPGKIQLGSAWWFNDQKDGMVAQMKALANMGLLRRFVGMLTDSRSFLSYTRHEYFRRILCNLVGEWAEAGEVPLDMKLLGSMVQEISYYNAKNYFGF</sequence>
<evidence type="ECO:0000256" key="6">
    <source>
        <dbReference type="ARBA" id="ARBA00023235"/>
    </source>
</evidence>
<comment type="catalytic activity">
    <reaction evidence="7">
        <text>aldehydo-D-galacturonate = keto-D-tagaturonate</text>
        <dbReference type="Rhea" id="RHEA:27702"/>
        <dbReference type="ChEBI" id="CHEBI:12952"/>
        <dbReference type="ChEBI" id="CHEBI:17886"/>
    </reaction>
</comment>
<dbReference type="RefSeq" id="WP_015359766.1">
    <property type="nucleotide sequence ID" value="NZ_CP014672.1"/>
</dbReference>
<evidence type="ECO:0000313" key="8">
    <source>
        <dbReference type="EMBL" id="ANW99378.1"/>
    </source>
</evidence>
<dbReference type="GO" id="GO:0042840">
    <property type="term" value="P:D-glucuronate catabolic process"/>
    <property type="evidence" value="ECO:0007669"/>
    <property type="project" value="TreeGrafter"/>
</dbReference>
<dbReference type="HAMAP" id="MF_00675">
    <property type="entry name" value="UxaC"/>
    <property type="match status" value="1"/>
</dbReference>
<dbReference type="OrthoDB" id="9766564at2"/>
<comment type="pathway">
    <text evidence="2 7">Carbohydrate metabolism; pentose and glucuronate interconversion.</text>
</comment>
<dbReference type="UniPathway" id="UPA00246"/>
<dbReference type="PANTHER" id="PTHR30068">
    <property type="entry name" value="URONATE ISOMERASE"/>
    <property type="match status" value="1"/>
</dbReference>
<gene>
    <name evidence="7" type="primary">uxaC</name>
    <name evidence="8" type="ORF">CSTERTH_10205</name>
</gene>
<dbReference type="Gene3D" id="1.10.2020.10">
    <property type="entry name" value="uronate isomerase, domain 2, chain A"/>
    <property type="match status" value="1"/>
</dbReference>
<dbReference type="EMBL" id="CP014672">
    <property type="protein sequence ID" value="ANW99378.1"/>
    <property type="molecule type" value="Genomic_DNA"/>
</dbReference>
<dbReference type="InterPro" id="IPR003766">
    <property type="entry name" value="Uronate_isomerase"/>
</dbReference>
<evidence type="ECO:0000256" key="5">
    <source>
        <dbReference type="ARBA" id="ARBA00020555"/>
    </source>
</evidence>
<dbReference type="AlphaFoldDB" id="A0A1B1YF37"/>
<evidence type="ECO:0000256" key="7">
    <source>
        <dbReference type="HAMAP-Rule" id="MF_00675"/>
    </source>
</evidence>
<evidence type="ECO:0000313" key="9">
    <source>
        <dbReference type="Proteomes" id="UP000092971"/>
    </source>
</evidence>
<reference evidence="8 9" key="1">
    <citation type="submission" date="2016-02" db="EMBL/GenBank/DDBJ databases">
        <title>Comparison of Clostridium stercorarium subspecies using comparative genomics and transcriptomics.</title>
        <authorList>
            <person name="Schellenberg J."/>
            <person name="Thallinger G."/>
            <person name="Levin D.B."/>
            <person name="Zhang X."/>
            <person name="Alvare G."/>
            <person name="Fristensky B."/>
            <person name="Sparling R."/>
        </authorList>
    </citation>
    <scope>NUCLEOTIDE SEQUENCE [LARGE SCALE GENOMIC DNA]</scope>
    <source>
        <strain evidence="8 9">DSM 2910</strain>
    </source>
</reference>
<evidence type="ECO:0000256" key="1">
    <source>
        <dbReference type="ARBA" id="ARBA00001165"/>
    </source>
</evidence>
<dbReference type="Pfam" id="PF02614">
    <property type="entry name" value="UxaC"/>
    <property type="match status" value="1"/>
</dbReference>
<proteinExistence type="inferred from homology"/>
<dbReference type="EC" id="5.3.1.12" evidence="4 7"/>
<keyword evidence="6 7" id="KW-0413">Isomerase</keyword>
<comment type="similarity">
    <text evidence="3 7">Belongs to the metallo-dependent hydrolases superfamily. Uronate isomerase family.</text>
</comment>
<accession>A0A1B1YF37</accession>
<dbReference type="NCBIfam" id="NF002794">
    <property type="entry name" value="PRK02925.1"/>
    <property type="match status" value="1"/>
</dbReference>
<organism evidence="8 9">
    <name type="scientific">Thermoclostridium stercorarium subsp. thermolacticum DSM 2910</name>
    <dbReference type="NCBI Taxonomy" id="1121336"/>
    <lineage>
        <taxon>Bacteria</taxon>
        <taxon>Bacillati</taxon>
        <taxon>Bacillota</taxon>
        <taxon>Clostridia</taxon>
        <taxon>Eubacteriales</taxon>
        <taxon>Oscillospiraceae</taxon>
        <taxon>Thermoclostridium</taxon>
    </lineage>
</organism>
<dbReference type="PANTHER" id="PTHR30068:SF4">
    <property type="entry name" value="URONATE ISOMERASE"/>
    <property type="match status" value="1"/>
</dbReference>
<comment type="catalytic activity">
    <reaction evidence="1 7">
        <text>D-glucuronate = D-fructuronate</text>
        <dbReference type="Rhea" id="RHEA:13049"/>
        <dbReference type="ChEBI" id="CHEBI:58720"/>
        <dbReference type="ChEBI" id="CHEBI:59863"/>
        <dbReference type="EC" id="5.3.1.12"/>
    </reaction>
</comment>
<dbReference type="SUPFAM" id="SSF51556">
    <property type="entry name" value="Metallo-dependent hydrolases"/>
    <property type="match status" value="1"/>
</dbReference>
<name>A0A1B1YF37_THEST</name>
<dbReference type="GO" id="GO:0019698">
    <property type="term" value="P:D-galacturonate catabolic process"/>
    <property type="evidence" value="ECO:0007669"/>
    <property type="project" value="TreeGrafter"/>
</dbReference>
<evidence type="ECO:0000256" key="2">
    <source>
        <dbReference type="ARBA" id="ARBA00004892"/>
    </source>
</evidence>
<dbReference type="GO" id="GO:0008880">
    <property type="term" value="F:glucuronate isomerase activity"/>
    <property type="evidence" value="ECO:0007669"/>
    <property type="project" value="UniProtKB-UniRule"/>
</dbReference>
<dbReference type="Gene3D" id="3.20.20.140">
    <property type="entry name" value="Metal-dependent hydrolases"/>
    <property type="match status" value="1"/>
</dbReference>
<evidence type="ECO:0000256" key="4">
    <source>
        <dbReference type="ARBA" id="ARBA00012546"/>
    </source>
</evidence>
<protein>
    <recommendedName>
        <fullName evidence="5 7">Uronate isomerase</fullName>
        <ecNumber evidence="4 7">5.3.1.12</ecNumber>
    </recommendedName>
    <alternativeName>
        <fullName evidence="7">Glucuronate isomerase</fullName>
    </alternativeName>
    <alternativeName>
        <fullName evidence="7">Uronic isomerase</fullName>
    </alternativeName>
</protein>
<evidence type="ECO:0000256" key="3">
    <source>
        <dbReference type="ARBA" id="ARBA00008397"/>
    </source>
</evidence>